<comment type="caution">
    <text evidence="2">The sequence shown here is derived from an EMBL/GenBank/DDBJ whole genome shotgun (WGS) entry which is preliminary data.</text>
</comment>
<gene>
    <name evidence="2" type="ORF">FRC98_01520</name>
</gene>
<dbReference type="AlphaFoldDB" id="A0A5C6XNY2"/>
<evidence type="ECO:0000256" key="1">
    <source>
        <dbReference type="SAM" id="MobiDB-lite"/>
    </source>
</evidence>
<feature type="region of interest" description="Disordered" evidence="1">
    <location>
        <begin position="240"/>
        <end position="267"/>
    </location>
</feature>
<reference evidence="2 3" key="1">
    <citation type="submission" date="2019-08" db="EMBL/GenBank/DDBJ databases">
        <title>Bradymonadales sp. TMQ4.</title>
        <authorList>
            <person name="Liang Q."/>
        </authorList>
    </citation>
    <scope>NUCLEOTIDE SEQUENCE [LARGE SCALE GENOMIC DNA]</scope>
    <source>
        <strain evidence="2 3">TMQ4</strain>
    </source>
</reference>
<feature type="compositionally biased region" description="Basic and acidic residues" evidence="1">
    <location>
        <begin position="58"/>
        <end position="73"/>
    </location>
</feature>
<dbReference type="Proteomes" id="UP000321412">
    <property type="component" value="Unassembled WGS sequence"/>
</dbReference>
<evidence type="ECO:0000313" key="2">
    <source>
        <dbReference type="EMBL" id="TXD39109.1"/>
    </source>
</evidence>
<feature type="compositionally biased region" description="Acidic residues" evidence="1">
    <location>
        <begin position="247"/>
        <end position="256"/>
    </location>
</feature>
<sequence length="267" mass="29890">MTQEPLRTYLNGKVLPAGRRILALESIQALAMQMGDDALVMRCDTALDSNRQARRTQVRYETHKSQHSRARGDSVELDAKVGEVLTGMCTVAQGQAVGDDEVARAAREFIREVAPNGIAPLTRQSFEDQLADGRVLLERFDSDLARHIELIGLTRHRNHLRGLLPRFARELLAERVEPCTFSEVKESDAVARDAFAAVIFHVLANYADNAVNRASLLTEYHRQLDLLSRYYRRQRKHVDVDPGTGEVLDDSDDDQPSDVPAISESEA</sequence>
<dbReference type="EMBL" id="VOSM01000001">
    <property type="protein sequence ID" value="TXD39109.1"/>
    <property type="molecule type" value="Genomic_DNA"/>
</dbReference>
<dbReference type="OrthoDB" id="5496465at2"/>
<feature type="region of interest" description="Disordered" evidence="1">
    <location>
        <begin position="54"/>
        <end position="73"/>
    </location>
</feature>
<proteinExistence type="predicted"/>
<name>A0A5C6XNY2_9DELT</name>
<evidence type="ECO:0000313" key="3">
    <source>
        <dbReference type="Proteomes" id="UP000321412"/>
    </source>
</evidence>
<protein>
    <submittedName>
        <fullName evidence="2">Uncharacterized protein</fullName>
    </submittedName>
</protein>
<organism evidence="2 3">
    <name type="scientific">Lujinxingia vulgaris</name>
    <dbReference type="NCBI Taxonomy" id="2600176"/>
    <lineage>
        <taxon>Bacteria</taxon>
        <taxon>Deltaproteobacteria</taxon>
        <taxon>Bradymonadales</taxon>
        <taxon>Lujinxingiaceae</taxon>
        <taxon>Lujinxingia</taxon>
    </lineage>
</organism>
<keyword evidence="3" id="KW-1185">Reference proteome</keyword>
<dbReference type="RefSeq" id="WP_146979542.1">
    <property type="nucleotide sequence ID" value="NZ_VOSM01000001.1"/>
</dbReference>
<accession>A0A5C6XNY2</accession>